<accession>A0A061FX11</accession>
<organism evidence="1 2">
    <name type="scientific">Theobroma cacao</name>
    <name type="common">Cacao</name>
    <name type="synonym">Cocoa</name>
    <dbReference type="NCBI Taxonomy" id="3641"/>
    <lineage>
        <taxon>Eukaryota</taxon>
        <taxon>Viridiplantae</taxon>
        <taxon>Streptophyta</taxon>
        <taxon>Embryophyta</taxon>
        <taxon>Tracheophyta</taxon>
        <taxon>Spermatophyta</taxon>
        <taxon>Magnoliopsida</taxon>
        <taxon>eudicotyledons</taxon>
        <taxon>Gunneridae</taxon>
        <taxon>Pentapetalae</taxon>
        <taxon>rosids</taxon>
        <taxon>malvids</taxon>
        <taxon>Malvales</taxon>
        <taxon>Malvaceae</taxon>
        <taxon>Byttnerioideae</taxon>
        <taxon>Theobroma</taxon>
    </lineage>
</organism>
<evidence type="ECO:0000313" key="1">
    <source>
        <dbReference type="EMBL" id="EOY21593.1"/>
    </source>
</evidence>
<proteinExistence type="predicted"/>
<gene>
    <name evidence="1" type="ORF">TCM_013473</name>
</gene>
<reference evidence="1 2" key="1">
    <citation type="journal article" date="2013" name="Genome Biol.">
        <title>The genome sequence of the most widely cultivated cacao type and its use to identify candidate genes regulating pod color.</title>
        <authorList>
            <person name="Motamayor J.C."/>
            <person name="Mockaitis K."/>
            <person name="Schmutz J."/>
            <person name="Haiminen N."/>
            <person name="Iii D.L."/>
            <person name="Cornejo O."/>
            <person name="Findley S.D."/>
            <person name="Zheng P."/>
            <person name="Utro F."/>
            <person name="Royaert S."/>
            <person name="Saski C."/>
            <person name="Jenkins J."/>
            <person name="Podicheti R."/>
            <person name="Zhao M."/>
            <person name="Scheffler B.E."/>
            <person name="Stack J.C."/>
            <person name="Feltus F.A."/>
            <person name="Mustiga G.M."/>
            <person name="Amores F."/>
            <person name="Phillips W."/>
            <person name="Marelli J.P."/>
            <person name="May G.D."/>
            <person name="Shapiro H."/>
            <person name="Ma J."/>
            <person name="Bustamante C.D."/>
            <person name="Schnell R.J."/>
            <person name="Main D."/>
            <person name="Gilbert D."/>
            <person name="Parida L."/>
            <person name="Kuhn D.N."/>
        </authorList>
    </citation>
    <scope>NUCLEOTIDE SEQUENCE [LARGE SCALE GENOMIC DNA]</scope>
    <source>
        <strain evidence="2">cv. Matina 1-6</strain>
    </source>
</reference>
<dbReference type="HOGENOM" id="CLU_170678_0_0_1"/>
<dbReference type="EMBL" id="CM001881">
    <property type="protein sequence ID" value="EOY21593.1"/>
    <property type="molecule type" value="Genomic_DNA"/>
</dbReference>
<name>A0A061FX11_THECC</name>
<keyword evidence="2" id="KW-1185">Reference proteome</keyword>
<dbReference type="AlphaFoldDB" id="A0A061FX11"/>
<dbReference type="Proteomes" id="UP000026915">
    <property type="component" value="Chromosome 3"/>
</dbReference>
<protein>
    <submittedName>
        <fullName evidence="1">Uncharacterized protein</fullName>
    </submittedName>
</protein>
<evidence type="ECO:0000313" key="2">
    <source>
        <dbReference type="Proteomes" id="UP000026915"/>
    </source>
</evidence>
<sequence>MRHFIIANYYQTWKQIENGPYKIEKDMANSNSHDLDLIALNANTMHTILSALCERQCDQVQDNESAKEIWDKLDELYGQPLEKELEKDDLLDESSPSVTKRISNFRFQDQTMR</sequence>
<dbReference type="Gramene" id="EOY21593">
    <property type="protein sequence ID" value="EOY21593"/>
    <property type="gene ID" value="TCM_013473"/>
</dbReference>
<dbReference type="InParanoid" id="A0A061FX11"/>